<keyword evidence="1" id="KW-0812">Transmembrane</keyword>
<dbReference type="EMBL" id="CP060632">
    <property type="protein sequence ID" value="QNL99994.1"/>
    <property type="molecule type" value="Genomic_DNA"/>
</dbReference>
<evidence type="ECO:0000313" key="2">
    <source>
        <dbReference type="EMBL" id="QNL99994.1"/>
    </source>
</evidence>
<organism evidence="2 3">
    <name type="scientific">Wujia chipingensis</name>
    <dbReference type="NCBI Taxonomy" id="2763670"/>
    <lineage>
        <taxon>Bacteria</taxon>
        <taxon>Bacillati</taxon>
        <taxon>Bacillota</taxon>
        <taxon>Clostridia</taxon>
        <taxon>Lachnospirales</taxon>
        <taxon>Lachnospiraceae</taxon>
        <taxon>Wujia</taxon>
    </lineage>
</organism>
<protein>
    <submittedName>
        <fullName evidence="2">Uncharacterized protein</fullName>
    </submittedName>
</protein>
<reference evidence="2 3" key="1">
    <citation type="submission" date="2020-08" db="EMBL/GenBank/DDBJ databases">
        <authorList>
            <person name="Liu C."/>
            <person name="Sun Q."/>
        </authorList>
    </citation>
    <scope>NUCLEOTIDE SEQUENCE [LARGE SCALE GENOMIC DNA]</scope>
    <source>
        <strain evidence="2 3">NSJ-4</strain>
    </source>
</reference>
<sequence>MGNKGSSVVEMSLIMPIIFGIVVMVIFLFLDTVRDGLVQQEGYSVIYTYQEGAGLREQLEEMKNAETRDAGQAVISDGNYRYEKEGHVCITEVDVCSNRLRRWQVYGNIVWE</sequence>
<gene>
    <name evidence="2" type="ORF">H9Q76_01390</name>
</gene>
<feature type="transmembrane region" description="Helical" evidence="1">
    <location>
        <begin position="12"/>
        <end position="30"/>
    </location>
</feature>
<evidence type="ECO:0000256" key="1">
    <source>
        <dbReference type="SAM" id="Phobius"/>
    </source>
</evidence>
<evidence type="ECO:0000313" key="3">
    <source>
        <dbReference type="Proteomes" id="UP000515819"/>
    </source>
</evidence>
<keyword evidence="1" id="KW-0472">Membrane</keyword>
<dbReference type="Proteomes" id="UP000515819">
    <property type="component" value="Chromosome"/>
</dbReference>
<name>A0A7G9FN63_9FIRM</name>
<keyword evidence="3" id="KW-1185">Reference proteome</keyword>
<dbReference type="RefSeq" id="WP_118671290.1">
    <property type="nucleotide sequence ID" value="NZ_CP060632.1"/>
</dbReference>
<dbReference type="KEGG" id="wcp:H9Q76_01390"/>
<dbReference type="AlphaFoldDB" id="A0A7G9FN63"/>
<keyword evidence="1" id="KW-1133">Transmembrane helix</keyword>
<accession>A0A7G9FN63</accession>
<proteinExistence type="predicted"/>